<feature type="transmembrane region" description="Helical" evidence="10">
    <location>
        <begin position="495"/>
        <end position="515"/>
    </location>
</feature>
<protein>
    <recommendedName>
        <fullName evidence="10">Potassium transporter</fullName>
    </recommendedName>
</protein>
<comment type="function">
    <text evidence="10">Potassium transporter.</text>
</comment>
<feature type="transmembrane region" description="Helical" evidence="10">
    <location>
        <begin position="439"/>
        <end position="461"/>
    </location>
</feature>
<dbReference type="PANTHER" id="PTHR30540">
    <property type="entry name" value="OSMOTIC STRESS POTASSIUM TRANSPORTER"/>
    <property type="match status" value="1"/>
</dbReference>
<dbReference type="AlphaFoldDB" id="A0A8T2Q5U6"/>
<evidence type="ECO:0000256" key="6">
    <source>
        <dbReference type="ARBA" id="ARBA00022958"/>
    </source>
</evidence>
<evidence type="ECO:0000259" key="12">
    <source>
        <dbReference type="Pfam" id="PF22776"/>
    </source>
</evidence>
<evidence type="ECO:0000256" key="7">
    <source>
        <dbReference type="ARBA" id="ARBA00022989"/>
    </source>
</evidence>
<feature type="transmembrane region" description="Helical" evidence="10">
    <location>
        <begin position="212"/>
        <end position="230"/>
    </location>
</feature>
<feature type="transmembrane region" description="Helical" evidence="10">
    <location>
        <begin position="287"/>
        <end position="305"/>
    </location>
</feature>
<evidence type="ECO:0000256" key="3">
    <source>
        <dbReference type="ARBA" id="ARBA00022448"/>
    </source>
</evidence>
<dbReference type="OMA" id="DEYSTHE"/>
<dbReference type="InterPro" id="IPR053951">
    <property type="entry name" value="K_trans_N"/>
</dbReference>
<comment type="caution">
    <text evidence="10">Lacks conserved residue(s) required for the propagation of feature annotation.</text>
</comment>
<dbReference type="GO" id="GO:0016020">
    <property type="term" value="C:membrane"/>
    <property type="evidence" value="ECO:0007669"/>
    <property type="project" value="UniProtKB-SubCell"/>
</dbReference>
<organism evidence="13 14">
    <name type="scientific">Ceratopteris richardii</name>
    <name type="common">Triangle waterfern</name>
    <dbReference type="NCBI Taxonomy" id="49495"/>
    <lineage>
        <taxon>Eukaryota</taxon>
        <taxon>Viridiplantae</taxon>
        <taxon>Streptophyta</taxon>
        <taxon>Embryophyta</taxon>
        <taxon>Tracheophyta</taxon>
        <taxon>Polypodiopsida</taxon>
        <taxon>Polypodiidae</taxon>
        <taxon>Polypodiales</taxon>
        <taxon>Pteridineae</taxon>
        <taxon>Pteridaceae</taxon>
        <taxon>Parkerioideae</taxon>
        <taxon>Ceratopteris</taxon>
    </lineage>
</organism>
<evidence type="ECO:0000256" key="5">
    <source>
        <dbReference type="ARBA" id="ARBA00022692"/>
    </source>
</evidence>
<gene>
    <name evidence="13" type="ORF">KP509_37G006900</name>
</gene>
<dbReference type="OrthoDB" id="504708at2759"/>
<dbReference type="Pfam" id="PF02705">
    <property type="entry name" value="K_trans"/>
    <property type="match status" value="1"/>
</dbReference>
<keyword evidence="3" id="KW-0813">Transport</keyword>
<dbReference type="Pfam" id="PF22776">
    <property type="entry name" value="K_trans_C"/>
    <property type="match status" value="1"/>
</dbReference>
<name>A0A8T2Q5U6_CERRI</name>
<dbReference type="GO" id="GO:0015079">
    <property type="term" value="F:potassium ion transmembrane transporter activity"/>
    <property type="evidence" value="ECO:0007669"/>
    <property type="project" value="UniProtKB-UniRule"/>
</dbReference>
<evidence type="ECO:0000256" key="10">
    <source>
        <dbReference type="RuleBase" id="RU321113"/>
    </source>
</evidence>
<comment type="subcellular location">
    <subcellularLocation>
        <location evidence="1 10">Membrane</location>
        <topology evidence="1 10">Multi-pass membrane protein</topology>
    </subcellularLocation>
</comment>
<dbReference type="Proteomes" id="UP000825935">
    <property type="component" value="Chromosome 37"/>
</dbReference>
<evidence type="ECO:0000259" key="11">
    <source>
        <dbReference type="Pfam" id="PF02705"/>
    </source>
</evidence>
<dbReference type="InterPro" id="IPR053952">
    <property type="entry name" value="K_trans_C"/>
</dbReference>
<keyword evidence="14" id="KW-1185">Reference proteome</keyword>
<keyword evidence="4 10" id="KW-0633">Potassium transport</keyword>
<feature type="transmembrane region" description="Helical" evidence="10">
    <location>
        <begin position="414"/>
        <end position="433"/>
    </location>
</feature>
<sequence>MVSSLERPSHNDNFLEFDQPLDVEGRHVKGLPAAKKIVPALATIRYAFQSLGVVYGDLGTSPLYVYKSIFPEGFADREDIMGALALITYALFLLPLLKYTFIVMRANDSGEGGSFALYSLICRHIKMKTIPNEHPTDHELTTYRRYHTDVKPVANWIKRLLEESYYGPKFLLLLALLGTSMLIGDGILNPAISVLSSVDGLDWNKEHISNDWLVVIASIILVVLFSVQRFGTDKVGWTFAPMIFLWFFCIGGIGLYNIINYDYKVLKAILNPVYIFRYTTRAKKKSWLSLGGVMLSITGTEALYADVGHFSTSSVQIAFGTYAFPCLLASYVGQAAYLSRNPSDVSHVFYRSIPGPLYWPVFLIASSAAVIASQATISATFSVIKQSVSLGCFPRVKVVHTSEQHSGQVYIPEINWILMVLCIITTAGFRGTIQIGNAYGIAVVTVMMVTTVLMGLVMLLVWRTRLLWIILFVSFYLVIEALLFSSMIIKFDQGGWAPLAIGAISLLVMCTWHYCTLKKYEFEVQNKLPIDWILHLSSCYECTRMPGIAFVYSELTHGVPLIFSHFMTHFPAMHAVVIFICVKYLPVNNVSEEERFLFEQIGEPENCLYHCVVRYGYRELHKRNENFEDILLENLIQYIQRRTMLETGHEESEFQLRRKIELPENGIELQFTAKSDTVASVDSGTDDEIQSLHLSLPQGVHAVNHVRFTLPQSEPSENEDEQITFLNAAKYHGVVHIVGDIILRTCPAESNFLTKFMVNCVYAFLSRFCRENNVMLNIPHEALFNVGQVYYV</sequence>
<dbReference type="EMBL" id="CM035442">
    <property type="protein sequence ID" value="KAH7279136.1"/>
    <property type="molecule type" value="Genomic_DNA"/>
</dbReference>
<feature type="transmembrane region" description="Helical" evidence="10">
    <location>
        <begin position="80"/>
        <end position="97"/>
    </location>
</feature>
<keyword evidence="8 10" id="KW-0406">Ion transport</keyword>
<dbReference type="InterPro" id="IPR003855">
    <property type="entry name" value="K+_transporter"/>
</dbReference>
<evidence type="ECO:0000313" key="13">
    <source>
        <dbReference type="EMBL" id="KAH7279134.1"/>
    </source>
</evidence>
<keyword evidence="6 10" id="KW-0630">Potassium</keyword>
<evidence type="ECO:0000256" key="1">
    <source>
        <dbReference type="ARBA" id="ARBA00004141"/>
    </source>
</evidence>
<feature type="transmembrane region" description="Helical" evidence="10">
    <location>
        <begin position="170"/>
        <end position="192"/>
    </location>
</feature>
<comment type="caution">
    <text evidence="13">The sequence shown here is derived from an EMBL/GenBank/DDBJ whole genome shotgun (WGS) entry which is preliminary data.</text>
</comment>
<evidence type="ECO:0000256" key="9">
    <source>
        <dbReference type="ARBA" id="ARBA00023136"/>
    </source>
</evidence>
<feature type="transmembrane region" description="Helical" evidence="10">
    <location>
        <begin position="237"/>
        <end position="259"/>
    </location>
</feature>
<dbReference type="PANTHER" id="PTHR30540:SF95">
    <property type="entry name" value="POTASSIUM TRANSPORTER 10"/>
    <property type="match status" value="1"/>
</dbReference>
<evidence type="ECO:0000256" key="4">
    <source>
        <dbReference type="ARBA" id="ARBA00022538"/>
    </source>
</evidence>
<evidence type="ECO:0000256" key="2">
    <source>
        <dbReference type="ARBA" id="ARBA00008440"/>
    </source>
</evidence>
<keyword evidence="9 10" id="KW-0472">Membrane</keyword>
<feature type="transmembrane region" description="Helical" evidence="10">
    <location>
        <begin position="468"/>
        <end position="489"/>
    </location>
</feature>
<accession>A0A8T2Q5U6</accession>
<keyword evidence="7 10" id="KW-1133">Transmembrane helix</keyword>
<comment type="similarity">
    <text evidence="2 10">Belongs to the HAK/KUP transporter (TC 2.A.72.3) family.</text>
</comment>
<proteinExistence type="inferred from homology"/>
<dbReference type="EMBL" id="CM035442">
    <property type="protein sequence ID" value="KAH7279135.1"/>
    <property type="molecule type" value="Genomic_DNA"/>
</dbReference>
<keyword evidence="5 10" id="KW-0812">Transmembrane</keyword>
<feature type="transmembrane region" description="Helical" evidence="10">
    <location>
        <begin position="317"/>
        <end position="337"/>
    </location>
</feature>
<feature type="domain" description="K+ potassium transporter C-terminal" evidence="12">
    <location>
        <begin position="546"/>
        <end position="790"/>
    </location>
</feature>
<dbReference type="EMBL" id="CM035442">
    <property type="protein sequence ID" value="KAH7279134.1"/>
    <property type="molecule type" value="Genomic_DNA"/>
</dbReference>
<evidence type="ECO:0000313" key="14">
    <source>
        <dbReference type="Proteomes" id="UP000825935"/>
    </source>
</evidence>
<feature type="domain" description="K+ potassium transporter integral membrane" evidence="11">
    <location>
        <begin position="47"/>
        <end position="534"/>
    </location>
</feature>
<evidence type="ECO:0000256" key="8">
    <source>
        <dbReference type="ARBA" id="ARBA00023065"/>
    </source>
</evidence>
<feature type="transmembrane region" description="Helical" evidence="10">
    <location>
        <begin position="357"/>
        <end position="377"/>
    </location>
</feature>
<dbReference type="NCBIfam" id="TIGR00794">
    <property type="entry name" value="kup"/>
    <property type="match status" value="1"/>
</dbReference>
<reference evidence="13" key="1">
    <citation type="submission" date="2021-08" db="EMBL/GenBank/DDBJ databases">
        <title>WGS assembly of Ceratopteris richardii.</title>
        <authorList>
            <person name="Marchant D.B."/>
            <person name="Chen G."/>
            <person name="Jenkins J."/>
            <person name="Shu S."/>
            <person name="Leebens-Mack J."/>
            <person name="Grimwood J."/>
            <person name="Schmutz J."/>
            <person name="Soltis P."/>
            <person name="Soltis D."/>
            <person name="Chen Z.-H."/>
        </authorList>
    </citation>
    <scope>NUCLEOTIDE SEQUENCE</scope>
    <source>
        <strain evidence="13">Whitten #5841</strain>
        <tissue evidence="13">Leaf</tissue>
    </source>
</reference>